<feature type="compositionally biased region" description="Polar residues" evidence="1">
    <location>
        <begin position="672"/>
        <end position="694"/>
    </location>
</feature>
<dbReference type="Proteomes" id="UP001237642">
    <property type="component" value="Unassembled WGS sequence"/>
</dbReference>
<reference evidence="2" key="1">
    <citation type="submission" date="2023-02" db="EMBL/GenBank/DDBJ databases">
        <title>Genome of toxic invasive species Heracleum sosnowskyi carries increased number of genes despite the absence of recent whole-genome duplications.</title>
        <authorList>
            <person name="Schelkunov M."/>
            <person name="Shtratnikova V."/>
            <person name="Makarenko M."/>
            <person name="Klepikova A."/>
            <person name="Omelchenko D."/>
            <person name="Novikova G."/>
            <person name="Obukhova E."/>
            <person name="Bogdanov V."/>
            <person name="Penin A."/>
            <person name="Logacheva M."/>
        </authorList>
    </citation>
    <scope>NUCLEOTIDE SEQUENCE</scope>
    <source>
        <strain evidence="2">Hsosn_3</strain>
        <tissue evidence="2">Leaf</tissue>
    </source>
</reference>
<feature type="compositionally biased region" description="Polar residues" evidence="1">
    <location>
        <begin position="25"/>
        <end position="41"/>
    </location>
</feature>
<sequence>MAPYRVAGGESHSSSSSGIFSQESNAMGNTRVGTSFGNSLHSLPGSMHPNLGQFSRDASNTMLNIVRSSGLSAEESSLVTDANSGLSGGPNLQRSASINTESYMRLPASPMSFSSNNISISGTPIIDRLSVHQSSFEDSKSQLMRENQLKQGASRLTSLATAHTGQVSLQNAHRFVQDPFNISHVQKKPRLDSKQEDILQQQFIQQLLQRQDSVQFQASNPQLQALVQQQKLRQQQQQLLQSMPPVKQTWLLDQQQQEQQQMQLRQQLQQQGMQSASYVKRPSDGGVCSRRVMQYLYHQRHRPPDNNIAYWRKFVAEYYSPRAKKRWCLSLYNNDGQKSSGILPQSAMDGWQCDMCGSKSGRGFEASFEVLPRLNEIKFGSGVIDELLFLDLPRECRFPSGIMMLEYGKAVQESVYEQLRVIREGQLRIIFTADLKILCWEFCARRHEDLISRRLVAPQVNQLLQVAQKCQSTITESGTGGASQQNLQKNCSMFVAAGRQLAKRLELPSLNDLGFSKTYVRCLQVSEIVNSMKGFMDFCRDQKLGPIEGMKIISGSANPAKLQLQKVQEFEQLAGIQGLSSNWNTLNKPVAQQQGLGNQQSNNHEMVSRGALSNNQNQLTRQNSMNSNSSSQQEAISSSSNLNQIPSSSVLGSSVQNLPVSGFSKPHLLQPQHCSSGKSSLQQNHFQTSHRNQAMQQQMIQQLLQNINKGNTGSLPQQQCRSGQSASGSGGEDRPGFGVSSSAVGTVDIHGSEGANGSVTTTSDSHRGTPNSESSAAGNCQKTPDVAQNVQLSEEFVQEMVNEFAESGYFSSDLEDAMPFNCREE</sequence>
<gene>
    <name evidence="2" type="ORF">POM88_009428</name>
</gene>
<feature type="compositionally biased region" description="Low complexity" evidence="1">
    <location>
        <begin position="11"/>
        <end position="24"/>
    </location>
</feature>
<feature type="region of interest" description="Disordered" evidence="1">
    <location>
        <begin position="620"/>
        <end position="642"/>
    </location>
</feature>
<dbReference type="EMBL" id="JAUIZM010000002">
    <property type="protein sequence ID" value="KAK1399565.1"/>
    <property type="molecule type" value="Genomic_DNA"/>
</dbReference>
<feature type="region of interest" description="Disordered" evidence="1">
    <location>
        <begin position="74"/>
        <end position="93"/>
    </location>
</feature>
<dbReference type="AlphaFoldDB" id="A0AAD8JBQ5"/>
<protein>
    <submittedName>
        <fullName evidence="2">Transcriptional regulator SLK2</fullName>
    </submittedName>
</protein>
<reference evidence="2" key="2">
    <citation type="submission" date="2023-05" db="EMBL/GenBank/DDBJ databases">
        <authorList>
            <person name="Schelkunov M.I."/>
        </authorList>
    </citation>
    <scope>NUCLEOTIDE SEQUENCE</scope>
    <source>
        <strain evidence="2">Hsosn_3</strain>
        <tissue evidence="2">Leaf</tissue>
    </source>
</reference>
<evidence type="ECO:0000313" key="2">
    <source>
        <dbReference type="EMBL" id="KAK1399565.1"/>
    </source>
</evidence>
<feature type="compositionally biased region" description="Polar residues" evidence="1">
    <location>
        <begin position="709"/>
        <end position="727"/>
    </location>
</feature>
<dbReference type="InterPro" id="IPR029005">
    <property type="entry name" value="LIM-bd/SEUSS"/>
</dbReference>
<comment type="caution">
    <text evidence="2">The sequence shown here is derived from an EMBL/GenBank/DDBJ whole genome shotgun (WGS) entry which is preliminary data.</text>
</comment>
<feature type="compositionally biased region" description="Low complexity" evidence="1">
    <location>
        <begin position="622"/>
        <end position="642"/>
    </location>
</feature>
<evidence type="ECO:0000256" key="1">
    <source>
        <dbReference type="SAM" id="MobiDB-lite"/>
    </source>
</evidence>
<name>A0AAD8JBQ5_9APIA</name>
<feature type="region of interest" description="Disordered" evidence="1">
    <location>
        <begin position="709"/>
        <end position="784"/>
    </location>
</feature>
<feature type="compositionally biased region" description="Polar residues" evidence="1">
    <location>
        <begin position="755"/>
        <end position="784"/>
    </location>
</feature>
<feature type="region of interest" description="Disordered" evidence="1">
    <location>
        <begin position="1"/>
        <end position="55"/>
    </location>
</feature>
<proteinExistence type="predicted"/>
<evidence type="ECO:0000313" key="3">
    <source>
        <dbReference type="Proteomes" id="UP001237642"/>
    </source>
</evidence>
<dbReference type="Pfam" id="PF01803">
    <property type="entry name" value="LIM_bind"/>
    <property type="match status" value="1"/>
</dbReference>
<feature type="region of interest" description="Disordered" evidence="1">
    <location>
        <begin position="662"/>
        <end position="695"/>
    </location>
</feature>
<keyword evidence="3" id="KW-1185">Reference proteome</keyword>
<organism evidence="2 3">
    <name type="scientific">Heracleum sosnowskyi</name>
    <dbReference type="NCBI Taxonomy" id="360622"/>
    <lineage>
        <taxon>Eukaryota</taxon>
        <taxon>Viridiplantae</taxon>
        <taxon>Streptophyta</taxon>
        <taxon>Embryophyta</taxon>
        <taxon>Tracheophyta</taxon>
        <taxon>Spermatophyta</taxon>
        <taxon>Magnoliopsida</taxon>
        <taxon>eudicotyledons</taxon>
        <taxon>Gunneridae</taxon>
        <taxon>Pentapetalae</taxon>
        <taxon>asterids</taxon>
        <taxon>campanulids</taxon>
        <taxon>Apiales</taxon>
        <taxon>Apiaceae</taxon>
        <taxon>Apioideae</taxon>
        <taxon>apioid superclade</taxon>
        <taxon>Tordylieae</taxon>
        <taxon>Tordyliinae</taxon>
        <taxon>Heracleum</taxon>
    </lineage>
</organism>
<accession>A0AAD8JBQ5</accession>
<dbReference type="PANTHER" id="PTHR10378">
    <property type="entry name" value="LIM DOMAIN-BINDING PROTEIN"/>
    <property type="match status" value="1"/>
</dbReference>